<dbReference type="SMR" id="N1QCU4"/>
<organism evidence="2 3">
    <name type="scientific">Pseudocercospora fijiensis (strain CIRAD86)</name>
    <name type="common">Black leaf streak disease fungus</name>
    <name type="synonym">Mycosphaerella fijiensis</name>
    <dbReference type="NCBI Taxonomy" id="383855"/>
    <lineage>
        <taxon>Eukaryota</taxon>
        <taxon>Fungi</taxon>
        <taxon>Dikarya</taxon>
        <taxon>Ascomycota</taxon>
        <taxon>Pezizomycotina</taxon>
        <taxon>Dothideomycetes</taxon>
        <taxon>Dothideomycetidae</taxon>
        <taxon>Mycosphaerellales</taxon>
        <taxon>Mycosphaerellaceae</taxon>
        <taxon>Pseudocercospora</taxon>
    </lineage>
</organism>
<feature type="signal peptide" evidence="1">
    <location>
        <begin position="1"/>
        <end position="18"/>
    </location>
</feature>
<accession>N1QCU4</accession>
<evidence type="ECO:0000313" key="3">
    <source>
        <dbReference type="Proteomes" id="UP000016932"/>
    </source>
</evidence>
<name>N1QCU4_PSEFD</name>
<dbReference type="OrthoDB" id="3645124at2759"/>
<feature type="chain" id="PRO_5004110672" evidence="1">
    <location>
        <begin position="19"/>
        <end position="133"/>
    </location>
</feature>
<reference evidence="2 3" key="1">
    <citation type="journal article" date="2012" name="PLoS Pathog.">
        <title>Diverse lifestyles and strategies of plant pathogenesis encoded in the genomes of eighteen Dothideomycetes fungi.</title>
        <authorList>
            <person name="Ohm R.A."/>
            <person name="Feau N."/>
            <person name="Henrissat B."/>
            <person name="Schoch C.L."/>
            <person name="Horwitz B.A."/>
            <person name="Barry K.W."/>
            <person name="Condon B.J."/>
            <person name="Copeland A.C."/>
            <person name="Dhillon B."/>
            <person name="Glaser F."/>
            <person name="Hesse C.N."/>
            <person name="Kosti I."/>
            <person name="LaButti K."/>
            <person name="Lindquist E.A."/>
            <person name="Lucas S."/>
            <person name="Salamov A.A."/>
            <person name="Bradshaw R.E."/>
            <person name="Ciuffetti L."/>
            <person name="Hamelin R.C."/>
            <person name="Kema G.H.J."/>
            <person name="Lawrence C."/>
            <person name="Scott J.A."/>
            <person name="Spatafora J.W."/>
            <person name="Turgeon B.G."/>
            <person name="de Wit P.J.G.M."/>
            <person name="Zhong S."/>
            <person name="Goodwin S.B."/>
            <person name="Grigoriev I.V."/>
        </authorList>
    </citation>
    <scope>NUCLEOTIDE SEQUENCE [LARGE SCALE GENOMIC DNA]</scope>
    <source>
        <strain evidence="2 3">CIRAD86</strain>
    </source>
</reference>
<dbReference type="GeneID" id="19342517"/>
<gene>
    <name evidence="2" type="ORF">MYCFIDRAFT_86999</name>
</gene>
<dbReference type="RefSeq" id="XP_007920683.1">
    <property type="nucleotide sequence ID" value="XM_007922492.1"/>
</dbReference>
<protein>
    <submittedName>
        <fullName evidence="2">Uncharacterized protein</fullName>
    </submittedName>
</protein>
<evidence type="ECO:0000313" key="2">
    <source>
        <dbReference type="EMBL" id="EME89687.1"/>
    </source>
</evidence>
<dbReference type="EMBL" id="KB446555">
    <property type="protein sequence ID" value="EME89687.1"/>
    <property type="molecule type" value="Genomic_DNA"/>
</dbReference>
<dbReference type="VEuPathDB" id="FungiDB:MYCFIDRAFT_86999"/>
<proteinExistence type="predicted"/>
<dbReference type="Proteomes" id="UP000016932">
    <property type="component" value="Unassembled WGS sequence"/>
</dbReference>
<dbReference type="AlphaFoldDB" id="N1QCU4"/>
<evidence type="ECO:0000256" key="1">
    <source>
        <dbReference type="SAM" id="SignalP"/>
    </source>
</evidence>
<keyword evidence="1" id="KW-0732">Signal</keyword>
<dbReference type="KEGG" id="pfj:MYCFIDRAFT_86999"/>
<sequence length="133" mass="14712">MQFKAIVIALVAVGSAVATPIDQAAQAPDATMMLNEAAAYAAAHVGQVPDYGLIQAAKDLKAAQNGYPYFSQQYEPFPCCFETCSAPKPWRYWDYFNAYCYQKWPASYPVWNQFCFSPTIQIQTCSGLLGCLL</sequence>
<keyword evidence="3" id="KW-1185">Reference proteome</keyword>
<dbReference type="HOGENOM" id="CLU_1907596_0_0_1"/>